<evidence type="ECO:0000256" key="2">
    <source>
        <dbReference type="ARBA" id="ARBA00022448"/>
    </source>
</evidence>
<feature type="domain" description="ABC transmembrane type-1" evidence="8">
    <location>
        <begin position="76"/>
        <end position="256"/>
    </location>
</feature>
<dbReference type="GO" id="GO:0055085">
    <property type="term" value="P:transmembrane transport"/>
    <property type="evidence" value="ECO:0007669"/>
    <property type="project" value="InterPro"/>
</dbReference>
<evidence type="ECO:0000313" key="9">
    <source>
        <dbReference type="EMBL" id="GEM78857.1"/>
    </source>
</evidence>
<dbReference type="Proteomes" id="UP000321113">
    <property type="component" value="Unassembled WGS sequence"/>
</dbReference>
<dbReference type="SUPFAM" id="SSF161098">
    <property type="entry name" value="MetI-like"/>
    <property type="match status" value="1"/>
</dbReference>
<accession>A0A511QNY4</accession>
<proteinExistence type="inferred from homology"/>
<feature type="transmembrane region" description="Helical" evidence="7">
    <location>
        <begin position="114"/>
        <end position="136"/>
    </location>
</feature>
<dbReference type="RefSeq" id="WP_119008701.1">
    <property type="nucleotide sequence ID" value="NZ_BJXK01000004.1"/>
</dbReference>
<comment type="caution">
    <text evidence="9">The sequence shown here is derived from an EMBL/GenBank/DDBJ whole genome shotgun (WGS) entry which is preliminary data.</text>
</comment>
<sequence length="276" mass="30285">MTKVINRHPTRYGQLVLGLLPFIILVMLYITASDARLAANSADKLLPAFGSFVDAIDRMAFTPSRRTGEYLLWVDTLASLTRLLMGVGISALVGLSVGIATGMVPLVRSTFSPVVTAVSLIPPMAVLPILFITFGLGELSKVVLIVVGICPIIIRDIQLRVQSLPDEQLIKAQTLGGSSWQIILRVVLPQIIPKLIDAVRLTLGSAWLFLIAAEAIVATEGLGYRIFLVRRYLSMDVILPYVLWITLLAFCMDWLLKSLSKRISPWHHQAQGDDNG</sequence>
<dbReference type="EMBL" id="BJXK01000004">
    <property type="protein sequence ID" value="GEM78857.1"/>
    <property type="molecule type" value="Genomic_DNA"/>
</dbReference>
<dbReference type="PROSITE" id="PS50928">
    <property type="entry name" value="ABC_TM1"/>
    <property type="match status" value="1"/>
</dbReference>
<protein>
    <submittedName>
        <fullName evidence="9">ABC transporter permease</fullName>
    </submittedName>
</protein>
<dbReference type="PANTHER" id="PTHR30151:SF0">
    <property type="entry name" value="ABC TRANSPORTER PERMEASE PROTEIN MJ0413-RELATED"/>
    <property type="match status" value="1"/>
</dbReference>
<dbReference type="GO" id="GO:0005886">
    <property type="term" value="C:plasma membrane"/>
    <property type="evidence" value="ECO:0007669"/>
    <property type="project" value="UniProtKB-SubCell"/>
</dbReference>
<dbReference type="AlphaFoldDB" id="A0A511QNY4"/>
<evidence type="ECO:0000256" key="7">
    <source>
        <dbReference type="RuleBase" id="RU363032"/>
    </source>
</evidence>
<organism evidence="9 10">
    <name type="scientific">Vibrio superstes NBRC 103154</name>
    <dbReference type="NCBI Taxonomy" id="1219062"/>
    <lineage>
        <taxon>Bacteria</taxon>
        <taxon>Pseudomonadati</taxon>
        <taxon>Pseudomonadota</taxon>
        <taxon>Gammaproteobacteria</taxon>
        <taxon>Vibrionales</taxon>
        <taxon>Vibrionaceae</taxon>
        <taxon>Vibrio</taxon>
    </lineage>
</organism>
<keyword evidence="10" id="KW-1185">Reference proteome</keyword>
<dbReference type="Pfam" id="PF00528">
    <property type="entry name" value="BPD_transp_1"/>
    <property type="match status" value="1"/>
</dbReference>
<feature type="transmembrane region" description="Helical" evidence="7">
    <location>
        <begin position="12"/>
        <end position="32"/>
    </location>
</feature>
<evidence type="ECO:0000256" key="4">
    <source>
        <dbReference type="ARBA" id="ARBA00022692"/>
    </source>
</evidence>
<evidence type="ECO:0000256" key="5">
    <source>
        <dbReference type="ARBA" id="ARBA00022989"/>
    </source>
</evidence>
<keyword evidence="2 7" id="KW-0813">Transport</keyword>
<evidence type="ECO:0000256" key="6">
    <source>
        <dbReference type="ARBA" id="ARBA00023136"/>
    </source>
</evidence>
<feature type="transmembrane region" description="Helical" evidence="7">
    <location>
        <begin position="83"/>
        <end position="107"/>
    </location>
</feature>
<name>A0A511QNY4_9VIBR</name>
<keyword evidence="3" id="KW-1003">Cell membrane</keyword>
<dbReference type="Gene3D" id="1.10.3720.10">
    <property type="entry name" value="MetI-like"/>
    <property type="match status" value="1"/>
</dbReference>
<dbReference type="InterPro" id="IPR035906">
    <property type="entry name" value="MetI-like_sf"/>
</dbReference>
<keyword evidence="4 7" id="KW-0812">Transmembrane</keyword>
<evidence type="ECO:0000256" key="3">
    <source>
        <dbReference type="ARBA" id="ARBA00022475"/>
    </source>
</evidence>
<keyword evidence="6 7" id="KW-0472">Membrane</keyword>
<evidence type="ECO:0000256" key="1">
    <source>
        <dbReference type="ARBA" id="ARBA00004651"/>
    </source>
</evidence>
<dbReference type="PANTHER" id="PTHR30151">
    <property type="entry name" value="ALKANE SULFONATE ABC TRANSPORTER-RELATED, MEMBRANE SUBUNIT"/>
    <property type="match status" value="1"/>
</dbReference>
<feature type="transmembrane region" description="Helical" evidence="7">
    <location>
        <begin position="238"/>
        <end position="256"/>
    </location>
</feature>
<evidence type="ECO:0000259" key="8">
    <source>
        <dbReference type="PROSITE" id="PS50928"/>
    </source>
</evidence>
<reference evidence="9 10" key="1">
    <citation type="submission" date="2019-07" db="EMBL/GenBank/DDBJ databases">
        <title>Whole genome shotgun sequence of Vibrio superstes NBRC 103154.</title>
        <authorList>
            <person name="Hosoyama A."/>
            <person name="Uohara A."/>
            <person name="Ohji S."/>
            <person name="Ichikawa N."/>
        </authorList>
    </citation>
    <scope>NUCLEOTIDE SEQUENCE [LARGE SCALE GENOMIC DNA]</scope>
    <source>
        <strain evidence="9 10">NBRC 103154</strain>
    </source>
</reference>
<gene>
    <name evidence="9" type="ORF">VSU01S_11020</name>
</gene>
<dbReference type="OrthoDB" id="258894at2"/>
<evidence type="ECO:0000313" key="10">
    <source>
        <dbReference type="Proteomes" id="UP000321113"/>
    </source>
</evidence>
<comment type="subcellular location">
    <subcellularLocation>
        <location evidence="1 7">Cell membrane</location>
        <topology evidence="1 7">Multi-pass membrane protein</topology>
    </subcellularLocation>
</comment>
<comment type="similarity">
    <text evidence="7">Belongs to the binding-protein-dependent transport system permease family.</text>
</comment>
<dbReference type="InterPro" id="IPR000515">
    <property type="entry name" value="MetI-like"/>
</dbReference>
<dbReference type="CDD" id="cd06261">
    <property type="entry name" value="TM_PBP2"/>
    <property type="match status" value="1"/>
</dbReference>
<feature type="transmembrane region" description="Helical" evidence="7">
    <location>
        <begin position="198"/>
        <end position="218"/>
    </location>
</feature>
<keyword evidence="5 7" id="KW-1133">Transmembrane helix</keyword>